<dbReference type="SUPFAM" id="SSF52540">
    <property type="entry name" value="P-loop containing nucleoside triphosphate hydrolases"/>
    <property type="match status" value="1"/>
</dbReference>
<evidence type="ECO:0000313" key="3">
    <source>
        <dbReference type="Proteomes" id="UP000640531"/>
    </source>
</evidence>
<dbReference type="InterPro" id="IPR027417">
    <property type="entry name" value="P-loop_NTPase"/>
</dbReference>
<gene>
    <name evidence="2" type="ORF">H6G59_02160</name>
</gene>
<evidence type="ECO:0000313" key="2">
    <source>
        <dbReference type="EMBL" id="MBD2566716.1"/>
    </source>
</evidence>
<dbReference type="InterPro" id="IPR003593">
    <property type="entry name" value="AAA+_ATPase"/>
</dbReference>
<accession>A0ABR8F9G9</accession>
<dbReference type="Gene3D" id="3.40.50.300">
    <property type="entry name" value="P-loop containing nucleotide triphosphate hydrolases"/>
    <property type="match status" value="1"/>
</dbReference>
<dbReference type="PANTHER" id="PTHR43581:SF4">
    <property type="entry name" value="ATP_GTP PHOSPHATASE"/>
    <property type="match status" value="1"/>
</dbReference>
<dbReference type="EMBL" id="JACJST010000001">
    <property type="protein sequence ID" value="MBD2566716.1"/>
    <property type="molecule type" value="Genomic_DNA"/>
</dbReference>
<feature type="domain" description="AAA+ ATPase" evidence="1">
    <location>
        <begin position="22"/>
        <end position="276"/>
    </location>
</feature>
<protein>
    <submittedName>
        <fullName evidence="2">AAA family ATPase</fullName>
    </submittedName>
</protein>
<reference evidence="2 3" key="1">
    <citation type="journal article" date="2020" name="ISME J.">
        <title>Comparative genomics reveals insights into cyanobacterial evolution and habitat adaptation.</title>
        <authorList>
            <person name="Chen M.Y."/>
            <person name="Teng W.K."/>
            <person name="Zhao L."/>
            <person name="Hu C.X."/>
            <person name="Zhou Y.K."/>
            <person name="Han B.P."/>
            <person name="Song L.R."/>
            <person name="Shu W.S."/>
        </authorList>
    </citation>
    <scope>NUCLEOTIDE SEQUENCE [LARGE SCALE GENOMIC DNA]</scope>
    <source>
        <strain evidence="2 3">FACHB-196</strain>
    </source>
</reference>
<name>A0ABR8F9G9_9NOST</name>
<dbReference type="Proteomes" id="UP000640531">
    <property type="component" value="Unassembled WGS sequence"/>
</dbReference>
<comment type="caution">
    <text evidence="2">The sequence shown here is derived from an EMBL/GenBank/DDBJ whole genome shotgun (WGS) entry which is preliminary data.</text>
</comment>
<dbReference type="Pfam" id="PF13304">
    <property type="entry name" value="AAA_21"/>
    <property type="match status" value="1"/>
</dbReference>
<dbReference type="RefSeq" id="WP_190711521.1">
    <property type="nucleotide sequence ID" value="NZ_JACJST010000001.1"/>
</dbReference>
<evidence type="ECO:0000259" key="1">
    <source>
        <dbReference type="SMART" id="SM00382"/>
    </source>
</evidence>
<dbReference type="InterPro" id="IPR051396">
    <property type="entry name" value="Bact_Antivir_Def_Nuclease"/>
</dbReference>
<organism evidence="2 3">
    <name type="scientific">Anabaena lutea FACHB-196</name>
    <dbReference type="NCBI Taxonomy" id="2692881"/>
    <lineage>
        <taxon>Bacteria</taxon>
        <taxon>Bacillati</taxon>
        <taxon>Cyanobacteriota</taxon>
        <taxon>Cyanophyceae</taxon>
        <taxon>Nostocales</taxon>
        <taxon>Nostocaceae</taxon>
        <taxon>Anabaena</taxon>
    </lineage>
</organism>
<dbReference type="SMART" id="SM00382">
    <property type="entry name" value="AAA"/>
    <property type="match status" value="1"/>
</dbReference>
<proteinExistence type="predicted"/>
<dbReference type="InterPro" id="IPR003959">
    <property type="entry name" value="ATPase_AAA_core"/>
</dbReference>
<keyword evidence="3" id="KW-1185">Reference proteome</keyword>
<sequence length="494" mass="57412">MIELEIKNLRNIKQFSIKLPFEEGVYAITGENGVGKSTIFSALSQLVSKNALRTLFKVIGDENSEITFKFNGKENTWIKKSGRWKPSHQKDEGIIFHGFFEGSFMFGSRFSDVNRLIWNRDYPVKEFELRDANIFIITNLGKILRNDEQFYSGLKKIKTKKLAQEIYRFEGQPYFIEREGHWFAQFFMSSGELLLIGLLNFIHETINHKFRRKIDDKSLILIDEIELALHPSAQVRLFSFLNEISQNHGFCIYFATHSIQILNNIKPQRIYHIQRDISGNIKLINPCYPAYATRSLYTNDGFDFIFLVEDELAKYIVEEIIKNNHLGFSKLIKVIPCGGWEQVLLMHYELNTSKLAGHACKISSIFDGDIKDECERKYGNIPKYSGLQKQYLPIKSIEKFLKMKLIDIPDATFAEALGDTYFQTRSIDSILIDYKNDPRSNNDKNAKGLFSVLRKCAEEQGLSEDIFKTEICKFIYAKENFRSLEGFLKGWLQR</sequence>
<dbReference type="PANTHER" id="PTHR43581">
    <property type="entry name" value="ATP/GTP PHOSPHATASE"/>
    <property type="match status" value="1"/>
</dbReference>